<dbReference type="AlphaFoldDB" id="A4BVH4"/>
<dbReference type="RefSeq" id="WP_005003564.1">
    <property type="nucleotide sequence ID" value="NZ_CH672427.1"/>
</dbReference>
<sequence length="56" mass="6272">MRLELQYLYAIGRVPEPALSVIDAMQAGIGLKMCRTGFMAVAREAELQPFTQTTRK</sequence>
<dbReference type="Proteomes" id="UP000003374">
    <property type="component" value="Unassembled WGS sequence"/>
</dbReference>
<dbReference type="HOGENOM" id="CLU_3009698_0_0_6"/>
<dbReference type="eggNOG" id="COG3744">
    <property type="taxonomic scope" value="Bacteria"/>
</dbReference>
<keyword evidence="2" id="KW-1185">Reference proteome</keyword>
<name>A4BVH4_9GAMM</name>
<accession>A4BVH4</accession>
<comment type="caution">
    <text evidence="1">The sequence shown here is derived from an EMBL/GenBank/DDBJ whole genome shotgun (WGS) entry which is preliminary data.</text>
</comment>
<protein>
    <submittedName>
        <fullName evidence="1">Uncharacterized protein</fullName>
    </submittedName>
</protein>
<evidence type="ECO:0000313" key="2">
    <source>
        <dbReference type="Proteomes" id="UP000003374"/>
    </source>
</evidence>
<reference evidence="1 2" key="1">
    <citation type="submission" date="2006-02" db="EMBL/GenBank/DDBJ databases">
        <authorList>
            <person name="Waterbury J."/>
            <person name="Ferriera S."/>
            <person name="Johnson J."/>
            <person name="Kravitz S."/>
            <person name="Halpern A."/>
            <person name="Remington K."/>
            <person name="Beeson K."/>
            <person name="Tran B."/>
            <person name="Rogers Y.-H."/>
            <person name="Friedman R."/>
            <person name="Venter J.C."/>
        </authorList>
    </citation>
    <scope>NUCLEOTIDE SEQUENCE [LARGE SCALE GENOMIC DNA]</scope>
    <source>
        <strain evidence="1 2">Nb-231</strain>
    </source>
</reference>
<evidence type="ECO:0000313" key="1">
    <source>
        <dbReference type="EMBL" id="EAR20294.1"/>
    </source>
</evidence>
<gene>
    <name evidence="1" type="ORF">NB231_13706</name>
</gene>
<proteinExistence type="predicted"/>
<dbReference type="EMBL" id="AAOF01000026">
    <property type="protein sequence ID" value="EAR20294.1"/>
    <property type="molecule type" value="Genomic_DNA"/>
</dbReference>
<organism evidence="1 2">
    <name type="scientific">Nitrococcus mobilis Nb-231</name>
    <dbReference type="NCBI Taxonomy" id="314278"/>
    <lineage>
        <taxon>Bacteria</taxon>
        <taxon>Pseudomonadati</taxon>
        <taxon>Pseudomonadota</taxon>
        <taxon>Gammaproteobacteria</taxon>
        <taxon>Chromatiales</taxon>
        <taxon>Ectothiorhodospiraceae</taxon>
        <taxon>Nitrococcus</taxon>
    </lineage>
</organism>